<name>A0A6J6E4T1_9ZZZZ</name>
<feature type="transmembrane region" description="Helical" evidence="1">
    <location>
        <begin position="34"/>
        <end position="53"/>
    </location>
</feature>
<proteinExistence type="predicted"/>
<feature type="transmembrane region" description="Helical" evidence="1">
    <location>
        <begin position="230"/>
        <end position="250"/>
    </location>
</feature>
<dbReference type="InterPro" id="IPR010293">
    <property type="entry name" value="Sbt_1"/>
</dbReference>
<evidence type="ECO:0000256" key="1">
    <source>
        <dbReference type="SAM" id="Phobius"/>
    </source>
</evidence>
<feature type="transmembrane region" description="Helical" evidence="1">
    <location>
        <begin position="133"/>
        <end position="153"/>
    </location>
</feature>
<organism evidence="2">
    <name type="scientific">freshwater metagenome</name>
    <dbReference type="NCBI Taxonomy" id="449393"/>
    <lineage>
        <taxon>unclassified sequences</taxon>
        <taxon>metagenomes</taxon>
        <taxon>ecological metagenomes</taxon>
    </lineage>
</organism>
<accession>A0A6J6E4T1</accession>
<dbReference type="PANTHER" id="PTHR40400:SF1">
    <property type="entry name" value="SLR1512 PROTEIN"/>
    <property type="match status" value="1"/>
</dbReference>
<sequence>MLPILATLALGVTIPILAYLVLGKVTNISTLDRGSLAAHYGSTSLVTFTAALVYLDTNNIEYEGFATTLLTLMEVPGIVVGIFLAKRHIAPKTDWSESLKEIFLGKTLMLLVGGLFIGYVAGTEGYVRVEPFFVTMLPGVLALFLLHLGYLAGERWKSVLEVGKGLIAFGILFPLAMGTLGTTVGSLIGLSVGGSVILGILSASASYIAAPAAVRVALPEANISLPVTTSLVITFPVNLLISIPLLTLFAQQF</sequence>
<feature type="transmembrane region" description="Helical" evidence="1">
    <location>
        <begin position="103"/>
        <end position="121"/>
    </location>
</feature>
<keyword evidence="1" id="KW-1133">Transmembrane helix</keyword>
<gene>
    <name evidence="2" type="ORF">UFOPK1726_00240</name>
</gene>
<protein>
    <submittedName>
        <fullName evidence="2">Unannotated protein</fullName>
    </submittedName>
</protein>
<dbReference type="Pfam" id="PF05982">
    <property type="entry name" value="Sbt_1"/>
    <property type="match status" value="1"/>
</dbReference>
<feature type="transmembrane region" description="Helical" evidence="1">
    <location>
        <begin position="65"/>
        <end position="83"/>
    </location>
</feature>
<keyword evidence="1" id="KW-0812">Transmembrane</keyword>
<evidence type="ECO:0000313" key="2">
    <source>
        <dbReference type="EMBL" id="CAB4570324.1"/>
    </source>
</evidence>
<dbReference type="AlphaFoldDB" id="A0A6J6E4T1"/>
<feature type="transmembrane region" description="Helical" evidence="1">
    <location>
        <begin position="165"/>
        <end position="190"/>
    </location>
</feature>
<dbReference type="EMBL" id="CAEZTT010000014">
    <property type="protein sequence ID" value="CAB4570324.1"/>
    <property type="molecule type" value="Genomic_DNA"/>
</dbReference>
<keyword evidence="1" id="KW-0472">Membrane</keyword>
<dbReference type="PANTHER" id="PTHR40400">
    <property type="entry name" value="SLR1512 PROTEIN"/>
    <property type="match status" value="1"/>
</dbReference>
<reference evidence="2" key="1">
    <citation type="submission" date="2020-05" db="EMBL/GenBank/DDBJ databases">
        <authorList>
            <person name="Chiriac C."/>
            <person name="Salcher M."/>
            <person name="Ghai R."/>
            <person name="Kavagutti S V."/>
        </authorList>
    </citation>
    <scope>NUCLEOTIDE SEQUENCE</scope>
</reference>
<feature type="transmembrane region" description="Helical" evidence="1">
    <location>
        <begin position="196"/>
        <end position="218"/>
    </location>
</feature>
<feature type="transmembrane region" description="Helical" evidence="1">
    <location>
        <begin position="6"/>
        <end position="22"/>
    </location>
</feature>